<evidence type="ECO:0000256" key="1">
    <source>
        <dbReference type="ARBA" id="ARBA00004496"/>
    </source>
</evidence>
<dbReference type="InParanoid" id="A0A7M7RDF1"/>
<protein>
    <recommendedName>
        <fullName evidence="2">Leucine-rich repeat-containing protein 51</fullName>
    </recommendedName>
</protein>
<dbReference type="Pfam" id="PF14580">
    <property type="entry name" value="LRR_9"/>
    <property type="match status" value="1"/>
</dbReference>
<evidence type="ECO:0000256" key="5">
    <source>
        <dbReference type="ARBA" id="ARBA00022737"/>
    </source>
</evidence>
<dbReference type="EnsemblMetazoa" id="XM_786528">
    <property type="protein sequence ID" value="XP_791621"/>
    <property type="gene ID" value="LOC586758"/>
</dbReference>
<sequence>MTTMTSTMKSPRDTSAAIDATNEYGPPVDYSFKRLTSFLDVPDEVPRKGQKKKDCKNQNGKYNSTTLKFSNNTITDFEGFESAVEMLLENPSELSYLDLSINYIMKLDEAILKYPNIKMLYLHGNRIDKLEEIDKLGAFPNLISLTVHGNPIEDQAGFRSYILSHLPKLKNLNFSGVTKADLKNATTWKTMYGNKKKKRRRKEED</sequence>
<dbReference type="KEGG" id="spu:586758"/>
<dbReference type="SUPFAM" id="SSF52058">
    <property type="entry name" value="L domain-like"/>
    <property type="match status" value="1"/>
</dbReference>
<name>A0A7M7RDF1_STRPU</name>
<evidence type="ECO:0000256" key="2">
    <source>
        <dbReference type="ARBA" id="ARBA00014223"/>
    </source>
</evidence>
<organism evidence="7 8">
    <name type="scientific">Strongylocentrotus purpuratus</name>
    <name type="common">Purple sea urchin</name>
    <dbReference type="NCBI Taxonomy" id="7668"/>
    <lineage>
        <taxon>Eukaryota</taxon>
        <taxon>Metazoa</taxon>
        <taxon>Echinodermata</taxon>
        <taxon>Eleutherozoa</taxon>
        <taxon>Echinozoa</taxon>
        <taxon>Echinoidea</taxon>
        <taxon>Euechinoidea</taxon>
        <taxon>Echinacea</taxon>
        <taxon>Camarodonta</taxon>
        <taxon>Echinidea</taxon>
        <taxon>Strongylocentrotidae</taxon>
        <taxon>Strongylocentrotus</taxon>
    </lineage>
</organism>
<dbReference type="OMA" id="RTERQEM"/>
<proteinExistence type="predicted"/>
<comment type="subcellular location">
    <subcellularLocation>
        <location evidence="1">Cytoplasm</location>
    </subcellularLocation>
</comment>
<reference evidence="8" key="1">
    <citation type="submission" date="2015-02" db="EMBL/GenBank/DDBJ databases">
        <title>Genome sequencing for Strongylocentrotus purpuratus.</title>
        <authorList>
            <person name="Murali S."/>
            <person name="Liu Y."/>
            <person name="Vee V."/>
            <person name="English A."/>
            <person name="Wang M."/>
            <person name="Skinner E."/>
            <person name="Han Y."/>
            <person name="Muzny D.M."/>
            <person name="Worley K.C."/>
            <person name="Gibbs R.A."/>
        </authorList>
    </citation>
    <scope>NUCLEOTIDE SEQUENCE</scope>
</reference>
<keyword evidence="3" id="KW-0963">Cytoplasm</keyword>
<dbReference type="PANTHER" id="PTHR46545">
    <property type="entry name" value="LEUCINE-RICH REPEAT-CONTAINING PROTEIN 51"/>
    <property type="match status" value="1"/>
</dbReference>
<dbReference type="InterPro" id="IPR001611">
    <property type="entry name" value="Leu-rich_rpt"/>
</dbReference>
<dbReference type="RefSeq" id="XP_791621.3">
    <property type="nucleotide sequence ID" value="XM_786528.4"/>
</dbReference>
<evidence type="ECO:0000313" key="8">
    <source>
        <dbReference type="Proteomes" id="UP000007110"/>
    </source>
</evidence>
<evidence type="ECO:0000256" key="3">
    <source>
        <dbReference type="ARBA" id="ARBA00022490"/>
    </source>
</evidence>
<evidence type="ECO:0000313" key="7">
    <source>
        <dbReference type="EnsemblMetazoa" id="XP_791621"/>
    </source>
</evidence>
<evidence type="ECO:0000256" key="6">
    <source>
        <dbReference type="SAM" id="MobiDB-lite"/>
    </source>
</evidence>
<dbReference type="InterPro" id="IPR032675">
    <property type="entry name" value="LRR_dom_sf"/>
</dbReference>
<dbReference type="GO" id="GO:0005930">
    <property type="term" value="C:axoneme"/>
    <property type="evidence" value="ECO:0000318"/>
    <property type="project" value="GO_Central"/>
</dbReference>
<keyword evidence="4" id="KW-0433">Leucine-rich repeat</keyword>
<feature type="region of interest" description="Disordered" evidence="6">
    <location>
        <begin position="43"/>
        <end position="62"/>
    </location>
</feature>
<keyword evidence="5" id="KW-0677">Repeat</keyword>
<dbReference type="Proteomes" id="UP000007110">
    <property type="component" value="Unassembled WGS sequence"/>
</dbReference>
<dbReference type="AlphaFoldDB" id="A0A7M7RDF1"/>
<keyword evidence="8" id="KW-1185">Reference proteome</keyword>
<feature type="region of interest" description="Disordered" evidence="6">
    <location>
        <begin position="1"/>
        <end position="26"/>
    </location>
</feature>
<dbReference type="PANTHER" id="PTHR46545:SF1">
    <property type="entry name" value="LEUCINE-RICH REPEAT-CONTAINING PROTEIN 51"/>
    <property type="match status" value="1"/>
</dbReference>
<dbReference type="OrthoDB" id="676979at2759"/>
<reference evidence="7" key="2">
    <citation type="submission" date="2021-01" db="UniProtKB">
        <authorList>
            <consortium name="EnsemblMetazoa"/>
        </authorList>
    </citation>
    <scope>IDENTIFICATION</scope>
</reference>
<accession>A0A7M7RDF1</accession>
<dbReference type="PROSITE" id="PS51450">
    <property type="entry name" value="LRR"/>
    <property type="match status" value="1"/>
</dbReference>
<dbReference type="Gene3D" id="3.80.10.10">
    <property type="entry name" value="Ribonuclease Inhibitor"/>
    <property type="match status" value="1"/>
</dbReference>
<evidence type="ECO:0000256" key="4">
    <source>
        <dbReference type="ARBA" id="ARBA00022614"/>
    </source>
</evidence>
<dbReference type="GeneID" id="586758"/>